<evidence type="ECO:0000256" key="7">
    <source>
        <dbReference type="ARBA" id="ARBA00023157"/>
    </source>
</evidence>
<dbReference type="GO" id="GO:0005576">
    <property type="term" value="C:extracellular region"/>
    <property type="evidence" value="ECO:0007669"/>
    <property type="project" value="UniProtKB-SubCell"/>
</dbReference>
<evidence type="ECO:0000256" key="10">
    <source>
        <dbReference type="SAM" id="SignalP"/>
    </source>
</evidence>
<evidence type="ECO:0000256" key="8">
    <source>
        <dbReference type="ARBA" id="ARBA00023239"/>
    </source>
</evidence>
<feature type="signal peptide" evidence="10">
    <location>
        <begin position="1"/>
        <end position="43"/>
    </location>
</feature>
<dbReference type="InterPro" id="IPR014718">
    <property type="entry name" value="GH-type_carb-bd"/>
</dbReference>
<proteinExistence type="inferred from homology"/>
<feature type="domain" description="Rhamnogalacturonan lyase" evidence="12">
    <location>
        <begin position="384"/>
        <end position="550"/>
    </location>
</feature>
<dbReference type="Pfam" id="PF14686">
    <property type="entry name" value="fn3_3"/>
    <property type="match status" value="1"/>
</dbReference>
<organism evidence="14 15">
    <name type="scientific">Paenibacillus cellulosilyticus</name>
    <dbReference type="NCBI Taxonomy" id="375489"/>
    <lineage>
        <taxon>Bacteria</taxon>
        <taxon>Bacillati</taxon>
        <taxon>Bacillota</taxon>
        <taxon>Bacilli</taxon>
        <taxon>Bacillales</taxon>
        <taxon>Paenibacillaceae</taxon>
        <taxon>Paenibacillus</taxon>
    </lineage>
</organism>
<comment type="similarity">
    <text evidence="3">Belongs to the polysaccharide lyase 4 family.</text>
</comment>
<feature type="domain" description="Rhamnogalacturonan lyase" evidence="13">
    <location>
        <begin position="304"/>
        <end position="370"/>
    </location>
</feature>
<keyword evidence="7" id="KW-1015">Disulfide bond</keyword>
<feature type="domain" description="Rhamnogalacturonase B N-terminal" evidence="11">
    <location>
        <begin position="48"/>
        <end position="291"/>
    </location>
</feature>
<dbReference type="SUPFAM" id="SSF49452">
    <property type="entry name" value="Starch-binding domain-like"/>
    <property type="match status" value="1"/>
</dbReference>
<dbReference type="Pfam" id="PF14683">
    <property type="entry name" value="CBM-like"/>
    <property type="match status" value="1"/>
</dbReference>
<dbReference type="SUPFAM" id="SSF74650">
    <property type="entry name" value="Galactose mutarotase-like"/>
    <property type="match status" value="1"/>
</dbReference>
<dbReference type="SUPFAM" id="SSF49785">
    <property type="entry name" value="Galactose-binding domain-like"/>
    <property type="match status" value="1"/>
</dbReference>
<dbReference type="RefSeq" id="WP_219993703.1">
    <property type="nucleotide sequence ID" value="NZ_CP054613.1"/>
</dbReference>
<dbReference type="InterPro" id="IPR013784">
    <property type="entry name" value="Carb-bd-like_fold"/>
</dbReference>
<dbReference type="Gene3D" id="2.60.120.260">
    <property type="entry name" value="Galactose-binding domain-like"/>
    <property type="match status" value="1"/>
</dbReference>
<gene>
    <name evidence="14" type="ORF">DFQ01_11170</name>
</gene>
<evidence type="ECO:0000259" key="13">
    <source>
        <dbReference type="Pfam" id="PF14686"/>
    </source>
</evidence>
<comment type="catalytic activity">
    <reaction evidence="1">
        <text>Endotype eliminative cleavage of L-alpha-rhamnopyranosyl-(1-&gt;4)-alpha-D-galactopyranosyluronic acid bonds of rhamnogalacturonan I domains in ramified hairy regions of pectin leaving L-rhamnopyranose at the reducing end and 4-deoxy-4,5-unsaturated D-galactopyranosyluronic acid at the non-reducing end.</text>
        <dbReference type="EC" id="4.2.2.23"/>
    </reaction>
</comment>
<dbReference type="InterPro" id="IPR016590">
    <property type="entry name" value="Rhamnogalacturonase_B"/>
</dbReference>
<evidence type="ECO:0000256" key="9">
    <source>
        <dbReference type="ARBA" id="ARBA00023316"/>
    </source>
</evidence>
<dbReference type="InterPro" id="IPR008979">
    <property type="entry name" value="Galactose-bd-like_sf"/>
</dbReference>
<dbReference type="InterPro" id="IPR015364">
    <property type="entry name" value="RhgB_N"/>
</dbReference>
<keyword evidence="15" id="KW-1185">Reference proteome</keyword>
<dbReference type="Gene3D" id="2.70.98.10">
    <property type="match status" value="1"/>
</dbReference>
<keyword evidence="5" id="KW-0964">Secreted</keyword>
<evidence type="ECO:0000256" key="6">
    <source>
        <dbReference type="ARBA" id="ARBA00022729"/>
    </source>
</evidence>
<dbReference type="PANTHER" id="PTHR36574">
    <property type="entry name" value="RHAMNOGALACTURONATE LYASE-RELATED"/>
    <property type="match status" value="1"/>
</dbReference>
<evidence type="ECO:0000256" key="4">
    <source>
        <dbReference type="ARBA" id="ARBA00012437"/>
    </source>
</evidence>
<evidence type="ECO:0000259" key="12">
    <source>
        <dbReference type="Pfam" id="PF14683"/>
    </source>
</evidence>
<dbReference type="Gene3D" id="2.60.40.1120">
    <property type="entry name" value="Carboxypeptidase-like, regulatory domain"/>
    <property type="match status" value="1"/>
</dbReference>
<evidence type="ECO:0000256" key="1">
    <source>
        <dbReference type="ARBA" id="ARBA00001324"/>
    </source>
</evidence>
<evidence type="ECO:0000259" key="11">
    <source>
        <dbReference type="Pfam" id="PF09284"/>
    </source>
</evidence>
<dbReference type="GO" id="GO:0045490">
    <property type="term" value="P:pectin catabolic process"/>
    <property type="evidence" value="ECO:0007669"/>
    <property type="project" value="TreeGrafter"/>
</dbReference>
<comment type="caution">
    <text evidence="14">The sequence shown here is derived from an EMBL/GenBank/DDBJ whole genome shotgun (WGS) entry which is preliminary data.</text>
</comment>
<dbReference type="GO" id="GO:0102210">
    <property type="term" value="F:rhamnogalacturonan endolyase activity"/>
    <property type="evidence" value="ECO:0007669"/>
    <property type="project" value="UniProtKB-EC"/>
</dbReference>
<feature type="chain" id="PRO_5015868834" description="rhamnogalacturonan endolyase" evidence="10">
    <location>
        <begin position="44"/>
        <end position="552"/>
    </location>
</feature>
<dbReference type="GO" id="GO:0030246">
    <property type="term" value="F:carbohydrate binding"/>
    <property type="evidence" value="ECO:0007669"/>
    <property type="project" value="InterPro"/>
</dbReference>
<evidence type="ECO:0000256" key="2">
    <source>
        <dbReference type="ARBA" id="ARBA00004613"/>
    </source>
</evidence>
<dbReference type="InterPro" id="IPR011013">
    <property type="entry name" value="Gal_mutarotase_sf_dom"/>
</dbReference>
<keyword evidence="6 10" id="KW-0732">Signal</keyword>
<keyword evidence="9" id="KW-0961">Cell wall biogenesis/degradation</keyword>
<dbReference type="EC" id="4.2.2.23" evidence="4"/>
<dbReference type="PANTHER" id="PTHR36574:SF1">
    <property type="entry name" value="RHAMNOGALACTURONATE LYASE-RELATED"/>
    <property type="match status" value="1"/>
</dbReference>
<dbReference type="CDD" id="cd10320">
    <property type="entry name" value="RGL4_N"/>
    <property type="match status" value="1"/>
</dbReference>
<dbReference type="Pfam" id="PF09284">
    <property type="entry name" value="RhgB_N"/>
    <property type="match status" value="1"/>
</dbReference>
<dbReference type="InterPro" id="IPR029413">
    <property type="entry name" value="RG-lyase_II"/>
</dbReference>
<comment type="subcellular location">
    <subcellularLocation>
        <location evidence="2">Secreted</location>
    </subcellularLocation>
</comment>
<dbReference type="AlphaFoldDB" id="A0A2V2YRZ7"/>
<dbReference type="Proteomes" id="UP000246635">
    <property type="component" value="Unassembled WGS sequence"/>
</dbReference>
<evidence type="ECO:0000256" key="3">
    <source>
        <dbReference type="ARBA" id="ARBA00010418"/>
    </source>
</evidence>
<dbReference type="CDD" id="cd10317">
    <property type="entry name" value="RGL4_C"/>
    <property type="match status" value="1"/>
</dbReference>
<name>A0A2V2YRZ7_9BACL</name>
<sequence length="552" mass="58088">MNSTAGSQTYFEQRWLSGKRLFMLMLSLVTALVCFVPSPSAFAATVYVTDNGSTVVVDTGAGLVYTINKSNGDMTSAKLNGTELIGSTKPSHIGSGLGSATVTWSKSPSGSTVNITVATSTLTHYYASRGGENIIYMATYVTAEPSVGELRYIFRGNSSVLTNVPTASKTLNNTGAIESSDVFGFSNGQTASKYYGNSQAKDLSIAGVTGSGVGVFMAYGNRESSSGGPFFRDIQFQSGGDTEVYNYMNSGHEQTESYRMGLHGPYALVFTTGSTPSVPDFSWMSGLNLTGWVSSRGAVVLNGLSGMDSSYTYTIGFANSTAQYWSTASSSGAAGTYNMKPGTYTMTVYKGELGVYSESVTVSAGSTTTLNTRTISNDPSSTSTIWRIGNWDGTPNELLNGQTIVLRHPSDSRNSSWGPVTYAVGSATNKFPAIQFRGANTPTTVTFSLSSTQAAAAHTLKIGITAAYNNGRPSVTINGNTLSNPSASSQPDSRSFTIGTYRGNNTTFSWSIPASYFVSGTNTLTISPISGSSDLGTWLSAGWVYDCVELGS</sequence>
<keyword evidence="8 14" id="KW-0456">Lyase</keyword>
<dbReference type="InterPro" id="IPR029411">
    <property type="entry name" value="RG-lyase_III"/>
</dbReference>
<protein>
    <recommendedName>
        <fullName evidence="4">rhamnogalacturonan endolyase</fullName>
        <ecNumber evidence="4">4.2.2.23</ecNumber>
    </recommendedName>
</protein>
<evidence type="ECO:0000256" key="5">
    <source>
        <dbReference type="ARBA" id="ARBA00022525"/>
    </source>
</evidence>
<dbReference type="EMBL" id="QGTQ01000011">
    <property type="protein sequence ID" value="PWW00924.1"/>
    <property type="molecule type" value="Genomic_DNA"/>
</dbReference>
<reference evidence="14 15" key="1">
    <citation type="submission" date="2018-05" db="EMBL/GenBank/DDBJ databases">
        <title>Genomic Encyclopedia of Type Strains, Phase III (KMG-III): the genomes of soil and plant-associated and newly described type strains.</title>
        <authorList>
            <person name="Whitman W."/>
        </authorList>
    </citation>
    <scope>NUCLEOTIDE SEQUENCE [LARGE SCALE GENOMIC DNA]</scope>
    <source>
        <strain evidence="14 15">CECT 5696</strain>
    </source>
</reference>
<evidence type="ECO:0000313" key="14">
    <source>
        <dbReference type="EMBL" id="PWW00924.1"/>
    </source>
</evidence>
<dbReference type="GO" id="GO:0071555">
    <property type="term" value="P:cell wall organization"/>
    <property type="evidence" value="ECO:0007669"/>
    <property type="project" value="UniProtKB-KW"/>
</dbReference>
<evidence type="ECO:0000313" key="15">
    <source>
        <dbReference type="Proteomes" id="UP000246635"/>
    </source>
</evidence>
<accession>A0A2V2YRZ7</accession>